<feature type="region of interest" description="Disordered" evidence="1">
    <location>
        <begin position="1"/>
        <end position="44"/>
    </location>
</feature>
<dbReference type="AlphaFoldDB" id="A0A1X2G7L9"/>
<proteinExistence type="predicted"/>
<name>A0A1X2G7L9_9FUNG</name>
<evidence type="ECO:0000256" key="1">
    <source>
        <dbReference type="SAM" id="MobiDB-lite"/>
    </source>
</evidence>
<feature type="region of interest" description="Disordered" evidence="1">
    <location>
        <begin position="182"/>
        <end position="234"/>
    </location>
</feature>
<sequence length="234" mass="25364">MRRTIDKHGKKPRTEPPSASDTSPHGTEDSEHHRIHQPSLAASDPQKGDLLLDIHESLQQLIAIIHRVTEESSNENDLEKLGWIADEIKSETMKMTSLLPVEPQGSSSSLPSTIAMPRLAPAPAAYPISPPSQAPFSIIAPLITISSGQAAVDLGPLMRHLLAMSRPPVAIPASPPVAPRPVYPARPPASTPDITSNIPPKKRRRRTCKVCNRQECPGSQDRKACTQSINSPDH</sequence>
<feature type="compositionally biased region" description="Polar residues" evidence="1">
    <location>
        <begin position="225"/>
        <end position="234"/>
    </location>
</feature>
<gene>
    <name evidence="2" type="ORF">DM01DRAFT_1410275</name>
</gene>
<dbReference type="Proteomes" id="UP000242146">
    <property type="component" value="Unassembled WGS sequence"/>
</dbReference>
<keyword evidence="3" id="KW-1185">Reference proteome</keyword>
<evidence type="ECO:0000313" key="3">
    <source>
        <dbReference type="Proteomes" id="UP000242146"/>
    </source>
</evidence>
<comment type="caution">
    <text evidence="2">The sequence shown here is derived from an EMBL/GenBank/DDBJ whole genome shotgun (WGS) entry which is preliminary data.</text>
</comment>
<protein>
    <submittedName>
        <fullName evidence="2">Uncharacterized protein</fullName>
    </submittedName>
</protein>
<reference evidence="2 3" key="1">
    <citation type="submission" date="2016-07" db="EMBL/GenBank/DDBJ databases">
        <title>Pervasive Adenine N6-methylation of Active Genes in Fungi.</title>
        <authorList>
            <consortium name="DOE Joint Genome Institute"/>
            <person name="Mondo S.J."/>
            <person name="Dannebaum R.O."/>
            <person name="Kuo R.C."/>
            <person name="Labutti K."/>
            <person name="Haridas S."/>
            <person name="Kuo A."/>
            <person name="Salamov A."/>
            <person name="Ahrendt S.R."/>
            <person name="Lipzen A."/>
            <person name="Sullivan W."/>
            <person name="Andreopoulos W.B."/>
            <person name="Clum A."/>
            <person name="Lindquist E."/>
            <person name="Daum C."/>
            <person name="Ramamoorthy G.K."/>
            <person name="Gryganskyi A."/>
            <person name="Culley D."/>
            <person name="Magnuson J.K."/>
            <person name="James T.Y."/>
            <person name="O'Malley M.A."/>
            <person name="Stajich J.E."/>
            <person name="Spatafora J.W."/>
            <person name="Visel A."/>
            <person name="Grigoriev I.V."/>
        </authorList>
    </citation>
    <scope>NUCLEOTIDE SEQUENCE [LARGE SCALE GENOMIC DNA]</scope>
    <source>
        <strain evidence="2 3">NRRL 3301</strain>
    </source>
</reference>
<accession>A0A1X2G7L9</accession>
<organism evidence="2 3">
    <name type="scientific">Hesseltinella vesiculosa</name>
    <dbReference type="NCBI Taxonomy" id="101127"/>
    <lineage>
        <taxon>Eukaryota</taxon>
        <taxon>Fungi</taxon>
        <taxon>Fungi incertae sedis</taxon>
        <taxon>Mucoromycota</taxon>
        <taxon>Mucoromycotina</taxon>
        <taxon>Mucoromycetes</taxon>
        <taxon>Mucorales</taxon>
        <taxon>Cunninghamellaceae</taxon>
        <taxon>Hesseltinella</taxon>
    </lineage>
</organism>
<evidence type="ECO:0000313" key="2">
    <source>
        <dbReference type="EMBL" id="ORX47147.1"/>
    </source>
</evidence>
<dbReference type="EMBL" id="MCGT01000034">
    <property type="protein sequence ID" value="ORX47147.1"/>
    <property type="molecule type" value="Genomic_DNA"/>
</dbReference>